<dbReference type="REBASE" id="290588">
    <property type="entry name" value="FspL12M1ORF635P"/>
</dbReference>
<dbReference type="Proteomes" id="UP000267268">
    <property type="component" value="Chromosome 1"/>
</dbReference>
<dbReference type="OrthoDB" id="7059266at2"/>
<keyword evidence="2" id="KW-1185">Reference proteome</keyword>
<dbReference type="GO" id="GO:0004519">
    <property type="term" value="F:endonuclease activity"/>
    <property type="evidence" value="ECO:0007669"/>
    <property type="project" value="UniProtKB-KW"/>
</dbReference>
<keyword evidence="1" id="KW-0540">Nuclease</keyword>
<dbReference type="Pfam" id="PF09499">
    <property type="entry name" value="RE_ApaLI"/>
    <property type="match status" value="1"/>
</dbReference>
<accession>A0A3Q9FMX0</accession>
<dbReference type="EMBL" id="CP034562">
    <property type="protein sequence ID" value="AZQ60766.1"/>
    <property type="molecule type" value="Genomic_DNA"/>
</dbReference>
<sequence>MIKIERLKKAELVSYCEEIGINTSGKSKDILIEEAVEYGNNEINKAIKNGNGLSLLTKKIEALAEDYSSNLDIKIQGRKEEMKADDNSHYLIYRVLGISQEEGRLIDEYQNTGRFLYKYAGSFLEEAATICLKFNNTSGSKTLVKNNQGTRPKTFEIDFLDNNDAIEIKWRDATTDGDHITKEHTRVKAIESYGYTPIRVMFYYPQREQAKKIQETLKTIYDGVNGKYFAGDDAWNFIAEHSGYDLKKILVDIANKRTPIDE</sequence>
<dbReference type="KEGG" id="fll:EI427_00630"/>
<keyword evidence="1" id="KW-0378">Hydrolase</keyword>
<evidence type="ECO:0000313" key="2">
    <source>
        <dbReference type="Proteomes" id="UP000267268"/>
    </source>
</evidence>
<gene>
    <name evidence="1" type="ORF">EI427_00630</name>
</gene>
<name>A0A3Q9FMX0_9BACT</name>
<evidence type="ECO:0000313" key="1">
    <source>
        <dbReference type="EMBL" id="AZQ60766.1"/>
    </source>
</evidence>
<organism evidence="1 2">
    <name type="scientific">Flammeovirga pectinis</name>
    <dbReference type="NCBI Taxonomy" id="2494373"/>
    <lineage>
        <taxon>Bacteria</taxon>
        <taxon>Pseudomonadati</taxon>
        <taxon>Bacteroidota</taxon>
        <taxon>Cytophagia</taxon>
        <taxon>Cytophagales</taxon>
        <taxon>Flammeovirgaceae</taxon>
        <taxon>Flammeovirga</taxon>
    </lineage>
</organism>
<dbReference type="AlphaFoldDB" id="A0A3Q9FMX0"/>
<reference evidence="1 2" key="1">
    <citation type="submission" date="2018-12" db="EMBL/GenBank/DDBJ databases">
        <title>Flammeovirga pectinis sp. nov., isolated from the gut of the Korean scallop, Patinopecten yessoensis.</title>
        <authorList>
            <person name="Bae J.-W."/>
            <person name="Jeong Y.-S."/>
            <person name="Kang W."/>
        </authorList>
    </citation>
    <scope>NUCLEOTIDE SEQUENCE [LARGE SCALE GENOMIC DNA]</scope>
    <source>
        <strain evidence="1 2">L12M1</strain>
    </source>
</reference>
<protein>
    <submittedName>
        <fullName evidence="1">ApaLI family restriction endonuclease</fullName>
    </submittedName>
</protein>
<keyword evidence="1" id="KW-0255">Endonuclease</keyword>
<dbReference type="RefSeq" id="WP_126610712.1">
    <property type="nucleotide sequence ID" value="NZ_CP034562.1"/>
</dbReference>
<proteinExistence type="predicted"/>
<dbReference type="InterPro" id="IPR019036">
    <property type="entry name" value="Restrct_endonuc_II_ApaLI"/>
</dbReference>